<evidence type="ECO:0000313" key="13">
    <source>
        <dbReference type="EMBL" id="KTW28084.1"/>
    </source>
</evidence>
<dbReference type="GO" id="GO:0006183">
    <property type="term" value="P:GTP biosynthetic process"/>
    <property type="evidence" value="ECO:0007669"/>
    <property type="project" value="InterPro"/>
</dbReference>
<dbReference type="NCBIfam" id="NF001908">
    <property type="entry name" value="PRK00668.1"/>
    <property type="match status" value="1"/>
</dbReference>
<comment type="caution">
    <text evidence="13">The sequence shown here is derived from an EMBL/GenBank/DDBJ whole genome shotgun (WGS) entry which is preliminary data.</text>
</comment>
<dbReference type="EMBL" id="LFVZ01000008">
    <property type="protein sequence ID" value="KTW28084.1"/>
    <property type="molecule type" value="Genomic_DNA"/>
</dbReference>
<evidence type="ECO:0000259" key="12">
    <source>
        <dbReference type="SMART" id="SM00562"/>
    </source>
</evidence>
<protein>
    <recommendedName>
        <fullName evidence="4 11">Nucleoside diphosphate kinase</fullName>
        <ecNumber evidence="3 11">2.7.4.6</ecNumber>
    </recommendedName>
</protein>
<dbReference type="GO" id="GO:0004550">
    <property type="term" value="F:nucleoside diphosphate kinase activity"/>
    <property type="evidence" value="ECO:0007669"/>
    <property type="project" value="UniProtKB-EC"/>
</dbReference>
<evidence type="ECO:0000256" key="10">
    <source>
        <dbReference type="RuleBase" id="RU004011"/>
    </source>
</evidence>
<dbReference type="Gene3D" id="3.30.70.141">
    <property type="entry name" value="Nucleoside diphosphate kinase-like domain"/>
    <property type="match status" value="1"/>
</dbReference>
<dbReference type="GO" id="GO:0005829">
    <property type="term" value="C:cytosol"/>
    <property type="evidence" value="ECO:0007669"/>
    <property type="project" value="EnsemblFungi"/>
</dbReference>
<dbReference type="AlphaFoldDB" id="A0A0W4ZIB1"/>
<keyword evidence="7 11" id="KW-0418">Kinase</keyword>
<dbReference type="Proteomes" id="UP000054454">
    <property type="component" value="Unassembled WGS sequence"/>
</dbReference>
<dbReference type="EC" id="2.7.4.6" evidence="3 11"/>
<dbReference type="InterPro" id="IPR036850">
    <property type="entry name" value="NDK-like_dom_sf"/>
</dbReference>
<dbReference type="PROSITE" id="PS00469">
    <property type="entry name" value="NDPK"/>
    <property type="match status" value="1"/>
</dbReference>
<proteinExistence type="inferred from homology"/>
<dbReference type="SUPFAM" id="SSF54919">
    <property type="entry name" value="Nucleoside diphosphate kinase, NDK"/>
    <property type="match status" value="1"/>
</dbReference>
<keyword evidence="5 11" id="KW-0808">Transferase</keyword>
<dbReference type="GeneID" id="28936709"/>
<comment type="catalytic activity">
    <reaction evidence="11">
        <text>a 2'-deoxyribonucleoside 5'-diphosphate + ATP = a 2'-deoxyribonucleoside 5'-triphosphate + ADP</text>
        <dbReference type="Rhea" id="RHEA:44640"/>
        <dbReference type="ChEBI" id="CHEBI:30616"/>
        <dbReference type="ChEBI" id="CHEBI:61560"/>
        <dbReference type="ChEBI" id="CHEBI:73316"/>
        <dbReference type="ChEBI" id="CHEBI:456216"/>
        <dbReference type="EC" id="2.7.4.6"/>
    </reaction>
</comment>
<evidence type="ECO:0000256" key="11">
    <source>
        <dbReference type="RuleBase" id="RU004013"/>
    </source>
</evidence>
<dbReference type="OrthoDB" id="2162449at2759"/>
<evidence type="ECO:0000256" key="4">
    <source>
        <dbReference type="ARBA" id="ARBA00017632"/>
    </source>
</evidence>
<dbReference type="CDD" id="cd04413">
    <property type="entry name" value="NDPk_I"/>
    <property type="match status" value="1"/>
</dbReference>
<reference evidence="14" key="1">
    <citation type="journal article" date="2016" name="Nat. Commun.">
        <title>Genome analysis of three Pneumocystis species reveals adaptation mechanisms to life exclusively in mammalian hosts.</title>
        <authorList>
            <person name="Ma L."/>
            <person name="Chen Z."/>
            <person name="Huang D.W."/>
            <person name="Kutty G."/>
            <person name="Ishihara M."/>
            <person name="Wang H."/>
            <person name="Abouelleil A."/>
            <person name="Bishop L."/>
            <person name="Davey E."/>
            <person name="Deng R."/>
            <person name="Deng X."/>
            <person name="Fan L."/>
            <person name="Fantoni G."/>
            <person name="Fitzgerald M."/>
            <person name="Gogineni E."/>
            <person name="Goldberg J.M."/>
            <person name="Handley G."/>
            <person name="Hu X."/>
            <person name="Huber C."/>
            <person name="Jiao X."/>
            <person name="Jones K."/>
            <person name="Levin J.Z."/>
            <person name="Liu Y."/>
            <person name="Macdonald P."/>
            <person name="Melnikov A."/>
            <person name="Raley C."/>
            <person name="Sassi M."/>
            <person name="Sherman B.T."/>
            <person name="Song X."/>
            <person name="Sykes S."/>
            <person name="Tran B."/>
            <person name="Walsh L."/>
            <person name="Xia Y."/>
            <person name="Yang J."/>
            <person name="Young S."/>
            <person name="Zeng Q."/>
            <person name="Zheng X."/>
            <person name="Stephens R."/>
            <person name="Nusbaum C."/>
            <person name="Birren B.W."/>
            <person name="Azadi P."/>
            <person name="Lempicki R.A."/>
            <person name="Cuomo C.A."/>
            <person name="Kovacs J.A."/>
        </authorList>
    </citation>
    <scope>NUCLEOTIDE SEQUENCE [LARGE SCALE GENOMIC DNA]</scope>
    <source>
        <strain evidence="14">B80</strain>
    </source>
</reference>
<evidence type="ECO:0000256" key="3">
    <source>
        <dbReference type="ARBA" id="ARBA00012966"/>
    </source>
</evidence>
<sequence length="142" mass="16143">MSDGVQRGLIGLIISRFEKRGYKLVAVKFIKASRELLEEHYSDLRKKPFFDSLITYMSSGPICAMVWEGKQVVRIGRAILGETDPLASAPGTIRGDFAIDIGRNVCHGSDSVSSAKREIQLWFDEKELLTWENHNYSWIYES</sequence>
<dbReference type="PANTHER" id="PTHR11349">
    <property type="entry name" value="NUCLEOSIDE DIPHOSPHATE KINASE"/>
    <property type="match status" value="1"/>
</dbReference>
<keyword evidence="6 11" id="KW-0547">Nucleotide-binding</keyword>
<evidence type="ECO:0000256" key="6">
    <source>
        <dbReference type="ARBA" id="ARBA00022741"/>
    </source>
</evidence>
<evidence type="ECO:0000256" key="1">
    <source>
        <dbReference type="ARBA" id="ARBA00001946"/>
    </source>
</evidence>
<dbReference type="VEuPathDB" id="FungiDB:T552_01945"/>
<dbReference type="GO" id="GO:0006228">
    <property type="term" value="P:UTP biosynthetic process"/>
    <property type="evidence" value="ECO:0007669"/>
    <property type="project" value="InterPro"/>
</dbReference>
<name>A0A0W4ZIB1_PNEC8</name>
<dbReference type="InterPro" id="IPR023005">
    <property type="entry name" value="Nucleoside_diP_kinase_AS"/>
</dbReference>
<organism evidence="13 14">
    <name type="scientific">Pneumocystis carinii (strain B80)</name>
    <name type="common">Rat pneumocystis pneumonia agent</name>
    <name type="synonym">Pneumocystis carinii f. sp. carinii</name>
    <dbReference type="NCBI Taxonomy" id="1408658"/>
    <lineage>
        <taxon>Eukaryota</taxon>
        <taxon>Fungi</taxon>
        <taxon>Dikarya</taxon>
        <taxon>Ascomycota</taxon>
        <taxon>Taphrinomycotina</taxon>
        <taxon>Pneumocystomycetes</taxon>
        <taxon>Pneumocystaceae</taxon>
        <taxon>Pneumocystis</taxon>
    </lineage>
</organism>
<dbReference type="InterPro" id="IPR001564">
    <property type="entry name" value="Nucleoside_diP_kinase"/>
</dbReference>
<dbReference type="GO" id="GO:0006974">
    <property type="term" value="P:DNA damage response"/>
    <property type="evidence" value="ECO:0007669"/>
    <property type="project" value="EnsemblFungi"/>
</dbReference>
<dbReference type="Pfam" id="PF00334">
    <property type="entry name" value="NDK"/>
    <property type="match status" value="1"/>
</dbReference>
<evidence type="ECO:0000256" key="9">
    <source>
        <dbReference type="PROSITE-ProRule" id="PRU00706"/>
    </source>
</evidence>
<evidence type="ECO:0000256" key="8">
    <source>
        <dbReference type="ARBA" id="ARBA00022840"/>
    </source>
</evidence>
<evidence type="ECO:0000256" key="7">
    <source>
        <dbReference type="ARBA" id="ARBA00022777"/>
    </source>
</evidence>
<dbReference type="PROSITE" id="PS51374">
    <property type="entry name" value="NDPK_LIKE"/>
    <property type="match status" value="1"/>
</dbReference>
<dbReference type="GO" id="GO:0005524">
    <property type="term" value="F:ATP binding"/>
    <property type="evidence" value="ECO:0007669"/>
    <property type="project" value="UniProtKB-KW"/>
</dbReference>
<keyword evidence="14" id="KW-1185">Reference proteome</keyword>
<dbReference type="GO" id="GO:0006241">
    <property type="term" value="P:CTP biosynthetic process"/>
    <property type="evidence" value="ECO:0007669"/>
    <property type="project" value="EnsemblFungi"/>
</dbReference>
<dbReference type="RefSeq" id="XP_018225793.1">
    <property type="nucleotide sequence ID" value="XM_018370506.1"/>
</dbReference>
<comment type="similarity">
    <text evidence="2 9 10">Belongs to the NDK family.</text>
</comment>
<feature type="domain" description="Nucleoside diphosphate kinase-like" evidence="12">
    <location>
        <begin position="3"/>
        <end position="130"/>
    </location>
</feature>
<dbReference type="PRINTS" id="PR01243">
    <property type="entry name" value="NUCDPKINASE"/>
</dbReference>
<dbReference type="InterPro" id="IPR034907">
    <property type="entry name" value="NDK-like_dom"/>
</dbReference>
<dbReference type="SMART" id="SM00562">
    <property type="entry name" value="NDK"/>
    <property type="match status" value="1"/>
</dbReference>
<evidence type="ECO:0000256" key="2">
    <source>
        <dbReference type="ARBA" id="ARBA00008142"/>
    </source>
</evidence>
<keyword evidence="8 11" id="KW-0067">ATP-binding</keyword>
<dbReference type="FunFam" id="3.30.70.141:FF:000002">
    <property type="entry name" value="Nucleoside diphosphate kinase"/>
    <property type="match status" value="1"/>
</dbReference>
<comment type="caution">
    <text evidence="9">Lacks conserved residue(s) required for the propagation of feature annotation.</text>
</comment>
<dbReference type="GO" id="GO:0005758">
    <property type="term" value="C:mitochondrial intermembrane space"/>
    <property type="evidence" value="ECO:0007669"/>
    <property type="project" value="EnsemblFungi"/>
</dbReference>
<evidence type="ECO:0000256" key="5">
    <source>
        <dbReference type="ARBA" id="ARBA00022679"/>
    </source>
</evidence>
<evidence type="ECO:0000313" key="14">
    <source>
        <dbReference type="Proteomes" id="UP000054454"/>
    </source>
</evidence>
<comment type="cofactor">
    <cofactor evidence="1">
        <name>Mg(2+)</name>
        <dbReference type="ChEBI" id="CHEBI:18420"/>
    </cofactor>
</comment>
<gene>
    <name evidence="13" type="ORF">T552_01945</name>
</gene>
<accession>A0A0W4ZIB1</accession>